<protein>
    <recommendedName>
        <fullName evidence="2">Dynamin-like GTPase OPA1 C-terminal domain-containing protein</fullName>
    </recommendedName>
</protein>
<organism evidence="3 4">
    <name type="scientific">Adineta steineri</name>
    <dbReference type="NCBI Taxonomy" id="433720"/>
    <lineage>
        <taxon>Eukaryota</taxon>
        <taxon>Metazoa</taxon>
        <taxon>Spiralia</taxon>
        <taxon>Gnathifera</taxon>
        <taxon>Rotifera</taxon>
        <taxon>Eurotatoria</taxon>
        <taxon>Bdelloidea</taxon>
        <taxon>Adinetida</taxon>
        <taxon>Adinetidae</taxon>
        <taxon>Adineta</taxon>
    </lineage>
</organism>
<evidence type="ECO:0000259" key="2">
    <source>
        <dbReference type="Pfam" id="PF19434"/>
    </source>
</evidence>
<gene>
    <name evidence="3" type="ORF">KXQ929_LOCUS4039</name>
</gene>
<evidence type="ECO:0000313" key="3">
    <source>
        <dbReference type="EMBL" id="CAF3579343.1"/>
    </source>
</evidence>
<proteinExistence type="predicted"/>
<comment type="caution">
    <text evidence="3">The sequence shown here is derived from an EMBL/GenBank/DDBJ whole genome shotgun (WGS) entry which is preliminary data.</text>
</comment>
<name>A0A818LXV3_9BILA</name>
<dbReference type="EMBL" id="CAJOBB010000135">
    <property type="protein sequence ID" value="CAF3579343.1"/>
    <property type="molecule type" value="Genomic_DNA"/>
</dbReference>
<reference evidence="3" key="1">
    <citation type="submission" date="2021-02" db="EMBL/GenBank/DDBJ databases">
        <authorList>
            <person name="Nowell W R."/>
        </authorList>
    </citation>
    <scope>NUCLEOTIDE SEQUENCE</scope>
</reference>
<evidence type="ECO:0000256" key="1">
    <source>
        <dbReference type="SAM" id="MobiDB-lite"/>
    </source>
</evidence>
<feature type="domain" description="Dynamin-like GTPase OPA1 C-terminal" evidence="2">
    <location>
        <begin position="311"/>
        <end position="652"/>
    </location>
</feature>
<feature type="region of interest" description="Disordered" evidence="1">
    <location>
        <begin position="129"/>
        <end position="153"/>
    </location>
</feature>
<evidence type="ECO:0000313" key="4">
    <source>
        <dbReference type="Proteomes" id="UP000663868"/>
    </source>
</evidence>
<dbReference type="Pfam" id="PF19434">
    <property type="entry name" value="OPA1_C"/>
    <property type="match status" value="1"/>
</dbReference>
<dbReference type="AlphaFoldDB" id="A0A818LXV3"/>
<sequence>MYFCRDIFTSISPDSLSTEGIQIESKQFITKANNLENQTIFVQRHSNIEAEECRVIQGDDLLLQDINIPEQEGTEIKFNLKNQGKATLTYQIHAFAQIKNGTKQEYKIDRIELFRDDIILQRENEVKRRPDRSRSRSLSNISNDEEEEFDSCNMTPNIDPLEELAGLYLYSINQPFVLLSKSTYCLPFIDAKIQINKYVSLTLPFTSRLVGLTNLPDMAIGDKYILTSRQDSDVSLNRQVKLISKERYSAVYAIHLTFKNVKSTPVNFQYKEIIDNENVQFKIILKGSDNQRAQIEITQKGIQIEKKNNGSGYVHSSVHSQAAMHTQVAFNTTVDVKLQQWTEKELPRQCIHIGHLVLLDEFQGLIERDQKSRSYDPITNDLKMQVVQACRSRHVWDAKALDSLRVIQTQALQDRNVPDKQQWESATKFMENALRKELEREEAELISNTNQNSWKKYIGLQRSTIEEKYRQQCAKELDRVLMSRKQLDQTMKHNLTLRSTLDQDELTTVKKNLQSQKIDVSNDFINDTWQRVYKIYFLKQNLTTCMDCRRFFYYYQKGFSDQGLDCHEVVFFWRLKRMIEITSNAIRQQISNIETRRLEREVKEILDDFSGDEKLKANLLKGKRVDLAEELKRVRQVQEKLEEFIGALNTEK</sequence>
<accession>A0A818LXV3</accession>
<dbReference type="InterPro" id="IPR045817">
    <property type="entry name" value="OPA1_C"/>
</dbReference>
<dbReference type="Proteomes" id="UP000663868">
    <property type="component" value="Unassembled WGS sequence"/>
</dbReference>